<accession>A0AAU8SBX5</accession>
<gene>
    <name evidence="1" type="ORF">CP258_03525</name>
</gene>
<proteinExistence type="predicted"/>
<reference evidence="1 2" key="1">
    <citation type="journal article" date="2013" name="J. Biotechnol.">
        <title>Genome sequence of Corynebacterium pseudotuberculosis biovar equi strain 258 and prediction of antigenic targets to improve biotechnological vaccine production.</title>
        <authorList>
            <person name="Soares S.C."/>
            <person name="Trost E."/>
            <person name="Ramos R.T."/>
            <person name="Carneiro A.R."/>
            <person name="Santos A.R."/>
            <person name="Pinto A.C."/>
            <person name="Barbosa E."/>
            <person name="Aburjaile F."/>
            <person name="Ali A."/>
            <person name="Diniz C.A."/>
            <person name="Hassan S.S."/>
            <person name="Fiaux K."/>
            <person name="Guimaraes L.C."/>
            <person name="Bakhtiar S.M."/>
            <person name="Pereira U."/>
            <person name="Almeida S.S."/>
            <person name="Abreu V.A."/>
            <person name="Rocha F.S."/>
            <person name="Dorella F.A."/>
            <person name="Miyoshi A."/>
            <person name="Silva A."/>
            <person name="Azevedo V."/>
            <person name="Tauch A."/>
        </authorList>
    </citation>
    <scope>NUCLEOTIDE SEQUENCE [LARGE SCALE GENOMIC DNA]</scope>
    <source>
        <strain evidence="1 2">258</strain>
    </source>
</reference>
<organism evidence="1 2">
    <name type="scientific">Corynebacterium pseudotuberculosis 258</name>
    <dbReference type="NCBI Taxonomy" id="1168865"/>
    <lineage>
        <taxon>Bacteria</taxon>
        <taxon>Bacillati</taxon>
        <taxon>Actinomycetota</taxon>
        <taxon>Actinomycetes</taxon>
        <taxon>Mycobacteriales</taxon>
        <taxon>Corynebacteriaceae</taxon>
        <taxon>Corynebacterium</taxon>
    </lineage>
</organism>
<evidence type="ECO:0000313" key="2">
    <source>
        <dbReference type="Proteomes" id="UP000006465"/>
    </source>
</evidence>
<dbReference type="RefSeq" id="WP_014523164.1">
    <property type="nucleotide sequence ID" value="NC_017945.3"/>
</dbReference>
<dbReference type="EMBL" id="CP003540">
    <property type="protein sequence ID" value="AJF93853.2"/>
    <property type="molecule type" value="Genomic_DNA"/>
</dbReference>
<name>A0AAU8SBX5_CORPS</name>
<dbReference type="Proteomes" id="UP000006465">
    <property type="component" value="Chromosome"/>
</dbReference>
<dbReference type="AlphaFoldDB" id="A0AAU8SBX5"/>
<protein>
    <submittedName>
        <fullName evidence="1">Uncharacterized protein</fullName>
    </submittedName>
</protein>
<sequence length="110" mass="10676">MPDVDGDVIALSEDGNVIENLSTTINSTPGASIEILNRNQVRTTIDPTRYPELQLKCGISALSGGIAGLVATGIGLAAAGVVTGGAAYAILALGAAAGYGAGAAQGGCFG</sequence>
<dbReference type="KEGG" id="coe:CP258_03525"/>
<evidence type="ECO:0000313" key="1">
    <source>
        <dbReference type="EMBL" id="AJF93853.2"/>
    </source>
</evidence>